<dbReference type="Gene3D" id="2.60.120.280">
    <property type="entry name" value="Regulatory protein AraC"/>
    <property type="match status" value="1"/>
</dbReference>
<evidence type="ECO:0000313" key="5">
    <source>
        <dbReference type="EMBL" id="TKB97777.1"/>
    </source>
</evidence>
<dbReference type="InterPro" id="IPR018062">
    <property type="entry name" value="HTH_AraC-typ_CS"/>
</dbReference>
<dbReference type="GO" id="GO:0043565">
    <property type="term" value="F:sequence-specific DNA binding"/>
    <property type="evidence" value="ECO:0007669"/>
    <property type="project" value="InterPro"/>
</dbReference>
<dbReference type="SUPFAM" id="SSF46689">
    <property type="entry name" value="Homeodomain-like"/>
    <property type="match status" value="2"/>
</dbReference>
<dbReference type="PROSITE" id="PS00041">
    <property type="entry name" value="HTH_ARAC_FAMILY_1"/>
    <property type="match status" value="1"/>
</dbReference>
<gene>
    <name evidence="5" type="ORF">FA046_10470</name>
</gene>
<feature type="domain" description="HTH araC/xylS-type" evidence="4">
    <location>
        <begin position="192"/>
        <end position="290"/>
    </location>
</feature>
<evidence type="ECO:0000256" key="2">
    <source>
        <dbReference type="ARBA" id="ARBA00023125"/>
    </source>
</evidence>
<protein>
    <submittedName>
        <fullName evidence="5">AraC family transcriptional regulator</fullName>
    </submittedName>
</protein>
<proteinExistence type="predicted"/>
<dbReference type="PRINTS" id="PR00032">
    <property type="entry name" value="HTHARAC"/>
</dbReference>
<organism evidence="5 6">
    <name type="scientific">Pedobacter cryophilus</name>
    <dbReference type="NCBI Taxonomy" id="2571271"/>
    <lineage>
        <taxon>Bacteria</taxon>
        <taxon>Pseudomonadati</taxon>
        <taxon>Bacteroidota</taxon>
        <taxon>Sphingobacteriia</taxon>
        <taxon>Sphingobacteriales</taxon>
        <taxon>Sphingobacteriaceae</taxon>
        <taxon>Pedobacter</taxon>
    </lineage>
</organism>
<dbReference type="InterPro" id="IPR003313">
    <property type="entry name" value="AraC-bd"/>
</dbReference>
<dbReference type="PANTHER" id="PTHR43280">
    <property type="entry name" value="ARAC-FAMILY TRANSCRIPTIONAL REGULATOR"/>
    <property type="match status" value="1"/>
</dbReference>
<name>A0A4V5NX52_9SPHI</name>
<dbReference type="RefSeq" id="WP_136826352.1">
    <property type="nucleotide sequence ID" value="NZ_SWBP01000003.1"/>
</dbReference>
<sequence>MKKKQGFAGQRTIELSPEMVQDFCAKHPSAINGHFTKIGFFPDAKYQFIENNRGREEYIVIYCINGYGVAQINQTIYHISPGDFFIIPAHTPFSYQADVLKPWSIFWFFFKGNAIEEIADLFIKSAQAHKGFLPYNEERIKLFNRIYQNLERGYGNENLTMMNMCLLNLISSFVLVTHNSSPKEDKSQNLINSSIQFMKERSEQNVSLSEIAENVNMSVSHFSLVFKKKTGTSPVNYYNTIKMQKACEYLKFTDILVKEIAFKLGILDPQYFSRLFTKTIGMSPNEYRKN</sequence>
<evidence type="ECO:0000313" key="6">
    <source>
        <dbReference type="Proteomes" id="UP000308181"/>
    </source>
</evidence>
<dbReference type="InterPro" id="IPR018060">
    <property type="entry name" value="HTH_AraC"/>
</dbReference>
<dbReference type="InterPro" id="IPR037923">
    <property type="entry name" value="HTH-like"/>
</dbReference>
<dbReference type="GO" id="GO:0003700">
    <property type="term" value="F:DNA-binding transcription factor activity"/>
    <property type="evidence" value="ECO:0007669"/>
    <property type="project" value="InterPro"/>
</dbReference>
<evidence type="ECO:0000256" key="3">
    <source>
        <dbReference type="ARBA" id="ARBA00023163"/>
    </source>
</evidence>
<comment type="caution">
    <text evidence="5">The sequence shown here is derived from an EMBL/GenBank/DDBJ whole genome shotgun (WGS) entry which is preliminary data.</text>
</comment>
<reference evidence="5 6" key="1">
    <citation type="submission" date="2019-04" db="EMBL/GenBank/DDBJ databases">
        <title>Pedobacter sp. AR-3-17 sp. nov., isolated from Arctic soil.</title>
        <authorList>
            <person name="Dahal R.H."/>
            <person name="Kim D.-U."/>
        </authorList>
    </citation>
    <scope>NUCLEOTIDE SEQUENCE [LARGE SCALE GENOMIC DNA]</scope>
    <source>
        <strain evidence="5 6">AR-3-17</strain>
    </source>
</reference>
<dbReference type="Pfam" id="PF02311">
    <property type="entry name" value="AraC_binding"/>
    <property type="match status" value="1"/>
</dbReference>
<evidence type="ECO:0000259" key="4">
    <source>
        <dbReference type="PROSITE" id="PS01124"/>
    </source>
</evidence>
<keyword evidence="3" id="KW-0804">Transcription</keyword>
<dbReference type="Pfam" id="PF12833">
    <property type="entry name" value="HTH_18"/>
    <property type="match status" value="1"/>
</dbReference>
<dbReference type="CDD" id="cd06986">
    <property type="entry name" value="cupin_MmsR-like_N"/>
    <property type="match status" value="1"/>
</dbReference>
<accession>A0A4V5NX52</accession>
<dbReference type="AlphaFoldDB" id="A0A4V5NX52"/>
<keyword evidence="2" id="KW-0238">DNA-binding</keyword>
<dbReference type="Gene3D" id="1.10.10.60">
    <property type="entry name" value="Homeodomain-like"/>
    <property type="match status" value="2"/>
</dbReference>
<dbReference type="SUPFAM" id="SSF51215">
    <property type="entry name" value="Regulatory protein AraC"/>
    <property type="match status" value="1"/>
</dbReference>
<dbReference type="SMART" id="SM00342">
    <property type="entry name" value="HTH_ARAC"/>
    <property type="match status" value="1"/>
</dbReference>
<dbReference type="InterPro" id="IPR009057">
    <property type="entry name" value="Homeodomain-like_sf"/>
</dbReference>
<dbReference type="PANTHER" id="PTHR43280:SF30">
    <property type="entry name" value="MMSAB OPERON REGULATORY PROTEIN"/>
    <property type="match status" value="1"/>
</dbReference>
<evidence type="ECO:0000256" key="1">
    <source>
        <dbReference type="ARBA" id="ARBA00023015"/>
    </source>
</evidence>
<dbReference type="EMBL" id="SWBP01000003">
    <property type="protein sequence ID" value="TKB97777.1"/>
    <property type="molecule type" value="Genomic_DNA"/>
</dbReference>
<dbReference type="PROSITE" id="PS01124">
    <property type="entry name" value="HTH_ARAC_FAMILY_2"/>
    <property type="match status" value="1"/>
</dbReference>
<dbReference type="InterPro" id="IPR020449">
    <property type="entry name" value="Tscrpt_reg_AraC-type_HTH"/>
</dbReference>
<keyword evidence="1" id="KW-0805">Transcription regulation</keyword>
<dbReference type="Proteomes" id="UP000308181">
    <property type="component" value="Unassembled WGS sequence"/>
</dbReference>
<dbReference type="OrthoDB" id="9813413at2"/>
<keyword evidence="6" id="KW-1185">Reference proteome</keyword>